<gene>
    <name evidence="1" type="ORF">J2Y00_002390</name>
</gene>
<dbReference type="EMBL" id="JAVDQK010000005">
    <property type="protein sequence ID" value="MDR6218793.1"/>
    <property type="molecule type" value="Genomic_DNA"/>
</dbReference>
<protein>
    <recommendedName>
        <fullName evidence="3">DUF4262 domain-containing protein</fullName>
    </recommendedName>
</protein>
<dbReference type="InterPro" id="IPR025358">
    <property type="entry name" value="DUF4262"/>
</dbReference>
<name>A0AAE4BLC0_9DEIO</name>
<dbReference type="Pfam" id="PF14081">
    <property type="entry name" value="DUF4262"/>
    <property type="match status" value="1"/>
</dbReference>
<proteinExistence type="predicted"/>
<evidence type="ECO:0008006" key="3">
    <source>
        <dbReference type="Google" id="ProtNLM"/>
    </source>
</evidence>
<sequence length="170" mass="18673">MTGGSAAARRALVTSLPEVIRRSGWAVQMVGDDVPFAYSIGASETLPGTPEVLVFAPSLHLAGHLVNDVLRRVREGTLRVAEGVRDVNLLAGEHPVVYRRVHESQFSEYLGIGLEYHEWRRPGEPAPAHVMAVVADANGVFPWEAGYDPRRNLPTPPLWQPTRPVGHFRA</sequence>
<dbReference type="AlphaFoldDB" id="A0AAE4BLC0"/>
<dbReference type="Proteomes" id="UP001185331">
    <property type="component" value="Unassembled WGS sequence"/>
</dbReference>
<evidence type="ECO:0000313" key="1">
    <source>
        <dbReference type="EMBL" id="MDR6218793.1"/>
    </source>
</evidence>
<reference evidence="1" key="1">
    <citation type="submission" date="2023-07" db="EMBL/GenBank/DDBJ databases">
        <title>Sorghum-associated microbial communities from plants grown in Nebraska, USA.</title>
        <authorList>
            <person name="Schachtman D."/>
        </authorList>
    </citation>
    <scope>NUCLEOTIDE SEQUENCE</scope>
    <source>
        <strain evidence="1">BE330</strain>
    </source>
</reference>
<evidence type="ECO:0000313" key="2">
    <source>
        <dbReference type="Proteomes" id="UP001185331"/>
    </source>
</evidence>
<accession>A0AAE4BLC0</accession>
<dbReference type="RefSeq" id="WP_309853398.1">
    <property type="nucleotide sequence ID" value="NZ_JAVDQJ010000004.1"/>
</dbReference>
<organism evidence="1 2">
    <name type="scientific">Deinococcus soli</name>
    <name type="common">ex Cha et al. 2016</name>
    <dbReference type="NCBI Taxonomy" id="1309411"/>
    <lineage>
        <taxon>Bacteria</taxon>
        <taxon>Thermotogati</taxon>
        <taxon>Deinococcota</taxon>
        <taxon>Deinococci</taxon>
        <taxon>Deinococcales</taxon>
        <taxon>Deinococcaceae</taxon>
        <taxon>Deinococcus</taxon>
    </lineage>
</organism>
<comment type="caution">
    <text evidence="1">The sequence shown here is derived from an EMBL/GenBank/DDBJ whole genome shotgun (WGS) entry which is preliminary data.</text>
</comment>